<dbReference type="RefSeq" id="WP_071865203.1">
    <property type="nucleotide sequence ID" value="NZ_JBHLVQ010000003.1"/>
</dbReference>
<keyword evidence="1" id="KW-1133">Transmembrane helix</keyword>
<dbReference type="OrthoDB" id="9795813at2"/>
<feature type="transmembrane region" description="Helical" evidence="1">
    <location>
        <begin position="153"/>
        <end position="179"/>
    </location>
</feature>
<reference evidence="2 3" key="1">
    <citation type="submission" date="2014-12" db="EMBL/GenBank/DDBJ databases">
        <title>Draft genome sequences of 29 type strains of Enterococci.</title>
        <authorList>
            <person name="Zhong Z."/>
            <person name="Sun Z."/>
            <person name="Liu W."/>
            <person name="Zhang W."/>
            <person name="Zhang H."/>
        </authorList>
    </citation>
    <scope>NUCLEOTIDE SEQUENCE [LARGE SCALE GENOMIC DNA]</scope>
    <source>
        <strain evidence="2 3">DSM 21207</strain>
    </source>
</reference>
<evidence type="ECO:0000256" key="1">
    <source>
        <dbReference type="SAM" id="Phobius"/>
    </source>
</evidence>
<gene>
    <name evidence="2" type="ORF">RU96_GL000671</name>
</gene>
<feature type="transmembrane region" description="Helical" evidence="1">
    <location>
        <begin position="84"/>
        <end position="102"/>
    </location>
</feature>
<feature type="transmembrane region" description="Helical" evidence="1">
    <location>
        <begin position="114"/>
        <end position="133"/>
    </location>
</feature>
<dbReference type="NCBIfam" id="TIGR02357">
    <property type="entry name" value="ECF_ThiT_YuaJ"/>
    <property type="match status" value="1"/>
</dbReference>
<protein>
    <submittedName>
        <fullName evidence="2">PTT family thiamin transporter</fullName>
    </submittedName>
</protein>
<organism evidence="2 3">
    <name type="scientific">Enterococcus canintestini</name>
    <dbReference type="NCBI Taxonomy" id="317010"/>
    <lineage>
        <taxon>Bacteria</taxon>
        <taxon>Bacillati</taxon>
        <taxon>Bacillota</taxon>
        <taxon>Bacilli</taxon>
        <taxon>Lactobacillales</taxon>
        <taxon>Enterococcaceae</taxon>
        <taxon>Enterococcus</taxon>
    </lineage>
</organism>
<evidence type="ECO:0000313" key="2">
    <source>
        <dbReference type="EMBL" id="OJG14758.1"/>
    </source>
</evidence>
<dbReference type="GO" id="GO:0005886">
    <property type="term" value="C:plasma membrane"/>
    <property type="evidence" value="ECO:0007669"/>
    <property type="project" value="InterPro"/>
</dbReference>
<comment type="caution">
    <text evidence="2">The sequence shown here is derived from an EMBL/GenBank/DDBJ whole genome shotgun (WGS) entry which is preliminary data.</text>
</comment>
<feature type="transmembrane region" description="Helical" evidence="1">
    <location>
        <begin position="56"/>
        <end position="78"/>
    </location>
</feature>
<dbReference type="Proteomes" id="UP000182835">
    <property type="component" value="Unassembled WGS sequence"/>
</dbReference>
<dbReference type="Pfam" id="PF09515">
    <property type="entry name" value="Thia_YuaJ"/>
    <property type="match status" value="1"/>
</dbReference>
<accession>A0A1L8R4S8</accession>
<dbReference type="GO" id="GO:0015234">
    <property type="term" value="F:thiamine transmembrane transporter activity"/>
    <property type="evidence" value="ECO:0007669"/>
    <property type="project" value="InterPro"/>
</dbReference>
<keyword evidence="1" id="KW-0812">Transmembrane</keyword>
<evidence type="ECO:0000313" key="3">
    <source>
        <dbReference type="Proteomes" id="UP000182835"/>
    </source>
</evidence>
<proteinExistence type="predicted"/>
<keyword evidence="1" id="KW-0472">Membrane</keyword>
<feature type="transmembrane region" description="Helical" evidence="1">
    <location>
        <begin position="7"/>
        <end position="26"/>
    </location>
</feature>
<dbReference type="InterPro" id="IPR012651">
    <property type="entry name" value="Thia_Transptr_ThiT"/>
</dbReference>
<dbReference type="Gene3D" id="1.10.1760.20">
    <property type="match status" value="1"/>
</dbReference>
<dbReference type="STRING" id="317010.RU96_GL000671"/>
<name>A0A1L8R4S8_9ENTE</name>
<dbReference type="AlphaFoldDB" id="A0A1L8R4S8"/>
<sequence>MAKKMELQVWVEGTVIAAAAMALSFIPVQTANSAFDLSLGMVPLVLYSYRRGFVPGLTAGFVWGLLSIVVGTAMKNFVSVPQIIFEYPFAFAFGGFGGLFAKKIQHAIHTHSNMTVYYIALGGVVAALARWFWHFWAGVFVWGAYAPEGMNPYLYSFVFNGASALANAIYVAVVLGILVKVAPQLFIPKRSHFSSPVKSK</sequence>
<dbReference type="EMBL" id="JXKG01000014">
    <property type="protein sequence ID" value="OJG14758.1"/>
    <property type="molecule type" value="Genomic_DNA"/>
</dbReference>